<dbReference type="EMBL" id="JAKLMC020000007">
    <property type="protein sequence ID" value="KAK5955171.1"/>
    <property type="molecule type" value="Genomic_DNA"/>
</dbReference>
<feature type="transmembrane region" description="Helical" evidence="5">
    <location>
        <begin position="104"/>
        <end position="125"/>
    </location>
</feature>
<gene>
    <name evidence="7" type="ORF">OHC33_003851</name>
</gene>
<comment type="subcellular location">
    <subcellularLocation>
        <location evidence="1">Membrane</location>
        <topology evidence="1">Multi-pass membrane protein</topology>
    </subcellularLocation>
</comment>
<dbReference type="InterPro" id="IPR036259">
    <property type="entry name" value="MFS_trans_sf"/>
</dbReference>
<keyword evidence="4 5" id="KW-0472">Membrane</keyword>
<evidence type="ECO:0000256" key="1">
    <source>
        <dbReference type="ARBA" id="ARBA00004141"/>
    </source>
</evidence>
<dbReference type="GO" id="GO:0022857">
    <property type="term" value="F:transmembrane transporter activity"/>
    <property type="evidence" value="ECO:0007669"/>
    <property type="project" value="InterPro"/>
</dbReference>
<keyword evidence="2 5" id="KW-0812">Transmembrane</keyword>
<dbReference type="PROSITE" id="PS50850">
    <property type="entry name" value="MFS"/>
    <property type="match status" value="1"/>
</dbReference>
<evidence type="ECO:0000256" key="4">
    <source>
        <dbReference type="ARBA" id="ARBA00023136"/>
    </source>
</evidence>
<evidence type="ECO:0000313" key="7">
    <source>
        <dbReference type="EMBL" id="KAK5955171.1"/>
    </source>
</evidence>
<evidence type="ECO:0000256" key="5">
    <source>
        <dbReference type="SAM" id="Phobius"/>
    </source>
</evidence>
<organism evidence="7 8">
    <name type="scientific">Knufia fluminis</name>
    <dbReference type="NCBI Taxonomy" id="191047"/>
    <lineage>
        <taxon>Eukaryota</taxon>
        <taxon>Fungi</taxon>
        <taxon>Dikarya</taxon>
        <taxon>Ascomycota</taxon>
        <taxon>Pezizomycotina</taxon>
        <taxon>Eurotiomycetes</taxon>
        <taxon>Chaetothyriomycetidae</taxon>
        <taxon>Chaetothyriales</taxon>
        <taxon>Trichomeriaceae</taxon>
        <taxon>Knufia</taxon>
    </lineage>
</organism>
<dbReference type="SUPFAM" id="SSF103473">
    <property type="entry name" value="MFS general substrate transporter"/>
    <property type="match status" value="1"/>
</dbReference>
<comment type="caution">
    <text evidence="7">The sequence shown here is derived from an EMBL/GenBank/DDBJ whole genome shotgun (WGS) entry which is preliminary data.</text>
</comment>
<feature type="transmembrane region" description="Helical" evidence="5">
    <location>
        <begin position="396"/>
        <end position="418"/>
    </location>
</feature>
<keyword evidence="8" id="KW-1185">Reference proteome</keyword>
<evidence type="ECO:0000256" key="2">
    <source>
        <dbReference type="ARBA" id="ARBA00022692"/>
    </source>
</evidence>
<keyword evidence="3 5" id="KW-1133">Transmembrane helix</keyword>
<dbReference type="Proteomes" id="UP001316803">
    <property type="component" value="Unassembled WGS sequence"/>
</dbReference>
<feature type="transmembrane region" description="Helical" evidence="5">
    <location>
        <begin position="247"/>
        <end position="267"/>
    </location>
</feature>
<evidence type="ECO:0000256" key="3">
    <source>
        <dbReference type="ARBA" id="ARBA00022989"/>
    </source>
</evidence>
<feature type="transmembrane region" description="Helical" evidence="5">
    <location>
        <begin position="194"/>
        <end position="214"/>
    </location>
</feature>
<evidence type="ECO:0000313" key="8">
    <source>
        <dbReference type="Proteomes" id="UP001316803"/>
    </source>
</evidence>
<evidence type="ECO:0000259" key="6">
    <source>
        <dbReference type="PROSITE" id="PS50850"/>
    </source>
</evidence>
<feature type="transmembrane region" description="Helical" evidence="5">
    <location>
        <begin position="74"/>
        <end position="92"/>
    </location>
</feature>
<dbReference type="InterPro" id="IPR011701">
    <property type="entry name" value="MFS"/>
</dbReference>
<accession>A0AAN8EWE9</accession>
<sequence>MDVEPSLLGQKGRRMSYMLKTSDPTEWTAQRRWTLVLTTCLISFLAGIDATSITSALPEIAARFHVDDSKFQHSYFTVTAWSTGAAIVPLFILPIMEDFGIRKFYLTIYLLFMIFVMAAGVAPNFGALVTFRAFAGSFGGVLQNIVDAVAADVWKGDIGRRTESLTAYTFALVGGVTFGPVFGGVIIHYLYWRWIFYIELIIYGALLPYLLLVISDTRPKGEKSLREVREVFSTTVLRSVRLLGTEFVISTFTLWSSFCFGTVFLFTQSVAQVYGSMYGWDGYQTGVVQIAVVIGELLGYGACLVQNRYLYQMSAKHNKEGSSSPVHEGRLYLSIFGSLVGLSGGYFVYAWTSYPSVPWVGPTIGLGLVGFGVMTVVQAVVCYVTDAYASHAASAVAGNAFGENIFAAFLPLATLQIYSPDTGMGFHWASSFLGFLGLLLSCVPVVLVFAGPSIRRRSPFMD</sequence>
<feature type="transmembrane region" description="Helical" evidence="5">
    <location>
        <begin position="430"/>
        <end position="451"/>
    </location>
</feature>
<feature type="transmembrane region" description="Helical" evidence="5">
    <location>
        <begin position="287"/>
        <end position="310"/>
    </location>
</feature>
<proteinExistence type="predicted"/>
<protein>
    <recommendedName>
        <fullName evidence="6">Major facilitator superfamily (MFS) profile domain-containing protein</fullName>
    </recommendedName>
</protein>
<dbReference type="PANTHER" id="PTHR23502:SF52">
    <property type="entry name" value="MULTIDRUG TRANSPORTER, PUTATIVE (AFU_ORTHOLOGUE AFUA_2G17730)-RELATED"/>
    <property type="match status" value="1"/>
</dbReference>
<feature type="domain" description="Major facilitator superfamily (MFS) profile" evidence="6">
    <location>
        <begin position="35"/>
        <end position="454"/>
    </location>
</feature>
<dbReference type="GO" id="GO:0005886">
    <property type="term" value="C:plasma membrane"/>
    <property type="evidence" value="ECO:0007669"/>
    <property type="project" value="TreeGrafter"/>
</dbReference>
<dbReference type="Gene3D" id="1.20.1720.10">
    <property type="entry name" value="Multidrug resistance protein D"/>
    <property type="match status" value="1"/>
</dbReference>
<dbReference type="PANTHER" id="PTHR23502">
    <property type="entry name" value="MAJOR FACILITATOR SUPERFAMILY"/>
    <property type="match status" value="1"/>
</dbReference>
<dbReference type="AlphaFoldDB" id="A0AAN8EWE9"/>
<feature type="transmembrane region" description="Helical" evidence="5">
    <location>
        <begin position="165"/>
        <end position="188"/>
    </location>
</feature>
<feature type="transmembrane region" description="Helical" evidence="5">
    <location>
        <begin position="331"/>
        <end position="352"/>
    </location>
</feature>
<name>A0AAN8EWE9_9EURO</name>
<reference evidence="7 8" key="1">
    <citation type="submission" date="2022-12" db="EMBL/GenBank/DDBJ databases">
        <title>Genomic features and morphological characterization of a novel Knufia sp. strain isolated from spacecraft assembly facility.</title>
        <authorList>
            <person name="Teixeira M."/>
            <person name="Chander A.M."/>
            <person name="Stajich J.E."/>
            <person name="Venkateswaran K."/>
        </authorList>
    </citation>
    <scope>NUCLEOTIDE SEQUENCE [LARGE SCALE GENOMIC DNA]</scope>
    <source>
        <strain evidence="7 8">FJI-L2-BK-P2</strain>
    </source>
</reference>
<feature type="transmembrane region" description="Helical" evidence="5">
    <location>
        <begin position="364"/>
        <end position="384"/>
    </location>
</feature>
<dbReference type="InterPro" id="IPR020846">
    <property type="entry name" value="MFS_dom"/>
</dbReference>
<dbReference type="Pfam" id="PF07690">
    <property type="entry name" value="MFS_1"/>
    <property type="match status" value="1"/>
</dbReference>